<keyword evidence="9" id="KW-1003">Cell membrane</keyword>
<dbReference type="GO" id="GO:0046872">
    <property type="term" value="F:metal ion binding"/>
    <property type="evidence" value="ECO:0007669"/>
    <property type="project" value="UniProtKB-KW"/>
</dbReference>
<gene>
    <name evidence="11" type="primary">mgtE</name>
    <name evidence="11" type="ORF">HP555_04000</name>
</gene>
<feature type="transmembrane region" description="Helical" evidence="9">
    <location>
        <begin position="366"/>
        <end position="386"/>
    </location>
</feature>
<sequence>MTIENPQLISELREILATADSKQLQEFCVSAHPASVAELISTLSSQEAWEVLRHAPYPLRSEILSHLNEDLQIEIVGSLPRHEVAHLLADMSSDDRVSLFKKLSEHLQESILPALAQAEREDIRRLSAYREGTAGAVMTSDYATLSPQLTASQAIELLRKVAPDKETIYYTYVVDKDRKLLGLVSLRELIVAHRDARVNDIMNPEVIFARVDDDQEDVARKMQKYDLIALPVLNDDDVIVGIVTFDDVADIIVDEATEDFHGMAAISHKTHPVIGDINMRDASILLLVRTRLPWLLVLVFVNIFSSAGLAYFEDTIKAVVALVFFLPLLINSSGNAGSQAATLMVRALATGKARLSDWFFLLGKEVLVAGILGVILGAAVSFIGIFRAGPEVTLVISTTMVLTVLFGSLVGMSLPFLLSKLQLDPATASAPLITSIADIGGILIYLNIATYILKDMIQVNGGL</sequence>
<evidence type="ECO:0000256" key="9">
    <source>
        <dbReference type="RuleBase" id="RU362011"/>
    </source>
</evidence>
<dbReference type="KEGG" id="dog:HP555_04000"/>
<keyword evidence="12" id="KW-1185">Reference proteome</keyword>
<dbReference type="PANTHER" id="PTHR43773">
    <property type="entry name" value="MAGNESIUM TRANSPORTER MGTE"/>
    <property type="match status" value="1"/>
</dbReference>
<proteinExistence type="inferred from homology"/>
<dbReference type="Pfam" id="PF01769">
    <property type="entry name" value="MgtE"/>
    <property type="match status" value="1"/>
</dbReference>
<dbReference type="Gene3D" id="1.10.357.20">
    <property type="entry name" value="SLC41 divalent cation transporters, integral membrane domain"/>
    <property type="match status" value="1"/>
</dbReference>
<evidence type="ECO:0000259" key="10">
    <source>
        <dbReference type="PROSITE" id="PS51371"/>
    </source>
</evidence>
<dbReference type="GO" id="GO:0015095">
    <property type="term" value="F:magnesium ion transmembrane transporter activity"/>
    <property type="evidence" value="ECO:0007669"/>
    <property type="project" value="UniProtKB-UniRule"/>
</dbReference>
<dbReference type="PROSITE" id="PS51371">
    <property type="entry name" value="CBS"/>
    <property type="match status" value="2"/>
</dbReference>
<feature type="transmembrane region" description="Helical" evidence="9">
    <location>
        <begin position="392"/>
        <end position="418"/>
    </location>
</feature>
<feature type="transmembrane region" description="Helical" evidence="9">
    <location>
        <begin position="292"/>
        <end position="312"/>
    </location>
</feature>
<evidence type="ECO:0000256" key="6">
    <source>
        <dbReference type="ARBA" id="ARBA00022989"/>
    </source>
</evidence>
<dbReference type="InterPro" id="IPR046342">
    <property type="entry name" value="CBS_dom_sf"/>
</dbReference>
<accession>A0A7T6AQ18</accession>
<reference evidence="11 12" key="1">
    <citation type="submission" date="2020-05" db="EMBL/GenBank/DDBJ databases">
        <title>Complete genome of Desulfobulbus oligotrophicus.</title>
        <authorList>
            <person name="Podar M."/>
        </authorList>
    </citation>
    <scope>NUCLEOTIDE SEQUENCE [LARGE SCALE GENOMIC DNA]</scope>
    <source>
        <strain evidence="11 12">Prop6</strain>
    </source>
</reference>
<dbReference type="AlphaFoldDB" id="A0A7T6AQ18"/>
<dbReference type="SUPFAM" id="SSF158791">
    <property type="entry name" value="MgtE N-terminal domain-like"/>
    <property type="match status" value="1"/>
</dbReference>
<evidence type="ECO:0000256" key="5">
    <source>
        <dbReference type="ARBA" id="ARBA00022842"/>
    </source>
</evidence>
<dbReference type="CDD" id="cd04606">
    <property type="entry name" value="CBS_pair_Mg_transporter"/>
    <property type="match status" value="1"/>
</dbReference>
<evidence type="ECO:0000256" key="7">
    <source>
        <dbReference type="ARBA" id="ARBA00023136"/>
    </source>
</evidence>
<keyword evidence="7 9" id="KW-0472">Membrane</keyword>
<dbReference type="InterPro" id="IPR038076">
    <property type="entry name" value="MgtE_N_sf"/>
</dbReference>
<name>A0A7T6AQ18_9BACT</name>
<dbReference type="Proteomes" id="UP000596092">
    <property type="component" value="Chromosome"/>
</dbReference>
<evidence type="ECO:0000256" key="4">
    <source>
        <dbReference type="ARBA" id="ARBA00022692"/>
    </source>
</evidence>
<keyword evidence="8" id="KW-0129">CBS domain</keyword>
<comment type="similarity">
    <text evidence="2 9">Belongs to the SLC41A transporter family.</text>
</comment>
<dbReference type="SMART" id="SM00116">
    <property type="entry name" value="CBS"/>
    <property type="match status" value="2"/>
</dbReference>
<keyword evidence="5 9" id="KW-0460">Magnesium</keyword>
<dbReference type="NCBIfam" id="TIGR00400">
    <property type="entry name" value="mgtE"/>
    <property type="match status" value="1"/>
</dbReference>
<evidence type="ECO:0000313" key="11">
    <source>
        <dbReference type="EMBL" id="QQG65088.1"/>
    </source>
</evidence>
<dbReference type="RefSeq" id="WP_199263904.1">
    <property type="nucleotide sequence ID" value="NZ_CP054140.1"/>
</dbReference>
<dbReference type="InterPro" id="IPR036739">
    <property type="entry name" value="SLC41_membr_dom_sf"/>
</dbReference>
<dbReference type="EMBL" id="CP054140">
    <property type="protein sequence ID" value="QQG65088.1"/>
    <property type="molecule type" value="Genomic_DNA"/>
</dbReference>
<dbReference type="Pfam" id="PF00571">
    <property type="entry name" value="CBS"/>
    <property type="match status" value="2"/>
</dbReference>
<dbReference type="InterPro" id="IPR006668">
    <property type="entry name" value="Mg_transptr_MgtE_intracell_dom"/>
</dbReference>
<dbReference type="Gene3D" id="1.25.60.10">
    <property type="entry name" value="MgtE N-terminal domain-like"/>
    <property type="match status" value="1"/>
</dbReference>
<dbReference type="Gene3D" id="3.10.580.10">
    <property type="entry name" value="CBS-domain"/>
    <property type="match status" value="1"/>
</dbReference>
<keyword evidence="9" id="KW-0479">Metal-binding</keyword>
<keyword evidence="6 9" id="KW-1133">Transmembrane helix</keyword>
<dbReference type="InterPro" id="IPR000644">
    <property type="entry name" value="CBS_dom"/>
</dbReference>
<dbReference type="SUPFAM" id="SSF54631">
    <property type="entry name" value="CBS-domain pair"/>
    <property type="match status" value="1"/>
</dbReference>
<evidence type="ECO:0000313" key="12">
    <source>
        <dbReference type="Proteomes" id="UP000596092"/>
    </source>
</evidence>
<dbReference type="InterPro" id="IPR006669">
    <property type="entry name" value="MgtE_transporter"/>
</dbReference>
<feature type="transmembrane region" description="Helical" evidence="9">
    <location>
        <begin position="430"/>
        <end position="453"/>
    </location>
</feature>
<dbReference type="SMART" id="SM00924">
    <property type="entry name" value="MgtE_N"/>
    <property type="match status" value="1"/>
</dbReference>
<dbReference type="GO" id="GO:0005886">
    <property type="term" value="C:plasma membrane"/>
    <property type="evidence" value="ECO:0007669"/>
    <property type="project" value="UniProtKB-SubCell"/>
</dbReference>
<keyword evidence="3 9" id="KW-0813">Transport</keyword>
<dbReference type="PANTHER" id="PTHR43773:SF1">
    <property type="entry name" value="MAGNESIUM TRANSPORTER MGTE"/>
    <property type="match status" value="1"/>
</dbReference>
<protein>
    <recommendedName>
        <fullName evidence="9">Magnesium transporter MgtE</fullName>
    </recommendedName>
</protein>
<evidence type="ECO:0000256" key="2">
    <source>
        <dbReference type="ARBA" id="ARBA00009749"/>
    </source>
</evidence>
<feature type="domain" description="CBS" evidence="10">
    <location>
        <begin position="202"/>
        <end position="258"/>
    </location>
</feature>
<dbReference type="Pfam" id="PF03448">
    <property type="entry name" value="MgtE_N"/>
    <property type="match status" value="1"/>
</dbReference>
<evidence type="ECO:0000256" key="3">
    <source>
        <dbReference type="ARBA" id="ARBA00022448"/>
    </source>
</evidence>
<feature type="domain" description="CBS" evidence="10">
    <location>
        <begin position="138"/>
        <end position="201"/>
    </location>
</feature>
<dbReference type="SUPFAM" id="SSF161093">
    <property type="entry name" value="MgtE membrane domain-like"/>
    <property type="match status" value="1"/>
</dbReference>
<evidence type="ECO:0000256" key="8">
    <source>
        <dbReference type="PROSITE-ProRule" id="PRU00703"/>
    </source>
</evidence>
<comment type="subcellular location">
    <subcellularLocation>
        <location evidence="9">Cell membrane</location>
        <topology evidence="9">Multi-pass membrane protein</topology>
    </subcellularLocation>
    <subcellularLocation>
        <location evidence="1">Membrane</location>
        <topology evidence="1">Multi-pass membrane protein</topology>
    </subcellularLocation>
</comment>
<dbReference type="InterPro" id="IPR006667">
    <property type="entry name" value="SLC41_membr_dom"/>
</dbReference>
<comment type="subunit">
    <text evidence="9">Homodimer.</text>
</comment>
<keyword evidence="4 9" id="KW-0812">Transmembrane</keyword>
<organism evidence="11 12">
    <name type="scientific">Desulfobulbus oligotrophicus</name>
    <dbReference type="NCBI Taxonomy" id="1909699"/>
    <lineage>
        <taxon>Bacteria</taxon>
        <taxon>Pseudomonadati</taxon>
        <taxon>Thermodesulfobacteriota</taxon>
        <taxon>Desulfobulbia</taxon>
        <taxon>Desulfobulbales</taxon>
        <taxon>Desulfobulbaceae</taxon>
        <taxon>Desulfobulbus</taxon>
    </lineage>
</organism>
<feature type="transmembrane region" description="Helical" evidence="9">
    <location>
        <begin position="318"/>
        <end position="345"/>
    </location>
</feature>
<comment type="function">
    <text evidence="9">Acts as a magnesium transporter.</text>
</comment>
<evidence type="ECO:0000256" key="1">
    <source>
        <dbReference type="ARBA" id="ARBA00004141"/>
    </source>
</evidence>